<dbReference type="SUPFAM" id="SSF50475">
    <property type="entry name" value="FMN-binding split barrel"/>
    <property type="match status" value="1"/>
</dbReference>
<dbReference type="RefSeq" id="WP_151866197.1">
    <property type="nucleotide sequence ID" value="NZ_WBZB01000035.1"/>
</dbReference>
<dbReference type="InterPro" id="IPR052174">
    <property type="entry name" value="Flavoredoxin"/>
</dbReference>
<dbReference type="Pfam" id="PF01613">
    <property type="entry name" value="Flavin_Reduct"/>
    <property type="match status" value="1"/>
</dbReference>
<dbReference type="GO" id="GO:0016646">
    <property type="term" value="F:oxidoreductase activity, acting on the CH-NH group of donors, NAD or NADP as acceptor"/>
    <property type="evidence" value="ECO:0007669"/>
    <property type="project" value="UniProtKB-ARBA"/>
</dbReference>
<dbReference type="InterPro" id="IPR012349">
    <property type="entry name" value="Split_barrel_FMN-bd"/>
</dbReference>
<dbReference type="PANTHER" id="PTHR43567">
    <property type="entry name" value="FLAVOREDOXIN-RELATED-RELATED"/>
    <property type="match status" value="1"/>
</dbReference>
<dbReference type="InterPro" id="IPR002563">
    <property type="entry name" value="Flavin_Rdtase-like_dom"/>
</dbReference>
<dbReference type="SMART" id="SM00903">
    <property type="entry name" value="Flavin_Reduct"/>
    <property type="match status" value="1"/>
</dbReference>
<dbReference type="PANTHER" id="PTHR43567:SF1">
    <property type="entry name" value="FLAVOREDOXIN"/>
    <property type="match status" value="1"/>
</dbReference>
<dbReference type="PROSITE" id="PS51257">
    <property type="entry name" value="PROKAR_LIPOPROTEIN"/>
    <property type="match status" value="1"/>
</dbReference>
<dbReference type="OrthoDB" id="9794638at2"/>
<keyword evidence="2" id="KW-0285">Flavoprotein</keyword>
<comment type="caution">
    <text evidence="5">The sequence shown here is derived from an EMBL/GenBank/DDBJ whole genome shotgun (WGS) entry which is preliminary data.</text>
</comment>
<comment type="similarity">
    <text evidence="3">Belongs to the flavoredoxin family.</text>
</comment>
<evidence type="ECO:0000256" key="3">
    <source>
        <dbReference type="ARBA" id="ARBA00038054"/>
    </source>
</evidence>
<evidence type="ECO:0000313" key="6">
    <source>
        <dbReference type="Proteomes" id="UP000465601"/>
    </source>
</evidence>
<sequence>MNKKSINPQTLMYPLPSVMVSCGDVDGEKNIITISWTGIIASDPPMLSISVRPERYSYKFIKENMDFVVNIPDIKLARENDFCGVKSGREVDKFKELKLTAAASERIKSPIIKECPINLECKVQEVLELGSHHMFVAEIVNVQVDEKMVENNSVELKPEDFFVYIKGKYVGLGEVIGTAGYSLK</sequence>
<evidence type="ECO:0000256" key="2">
    <source>
        <dbReference type="ARBA" id="ARBA00022630"/>
    </source>
</evidence>
<dbReference type="GO" id="GO:0010181">
    <property type="term" value="F:FMN binding"/>
    <property type="evidence" value="ECO:0007669"/>
    <property type="project" value="InterPro"/>
</dbReference>
<reference evidence="5 6" key="1">
    <citation type="submission" date="2019-10" db="EMBL/GenBank/DDBJ databases">
        <title>Alkaliphilus serpentinus sp. nov. and Alkaliphilus pronyensis sp. nov., two novel anaerobic alkaliphilic species isolated from the serpentinized-hosted hydrothermal field of the Prony Bay (New Caledonia).</title>
        <authorList>
            <person name="Postec A."/>
        </authorList>
    </citation>
    <scope>NUCLEOTIDE SEQUENCE [LARGE SCALE GENOMIC DNA]</scope>
    <source>
        <strain evidence="5 6">LacT</strain>
    </source>
</reference>
<evidence type="ECO:0000259" key="4">
    <source>
        <dbReference type="SMART" id="SM00903"/>
    </source>
</evidence>
<comment type="cofactor">
    <cofactor evidence="1">
        <name>FMN</name>
        <dbReference type="ChEBI" id="CHEBI:58210"/>
    </cofactor>
</comment>
<name>A0A833HN61_9FIRM</name>
<gene>
    <name evidence="5" type="ORF">F8153_09880</name>
</gene>
<evidence type="ECO:0000256" key="1">
    <source>
        <dbReference type="ARBA" id="ARBA00001917"/>
    </source>
</evidence>
<dbReference type="EMBL" id="WBZB01000035">
    <property type="protein sequence ID" value="KAB3529224.1"/>
    <property type="molecule type" value="Genomic_DNA"/>
</dbReference>
<protein>
    <submittedName>
        <fullName evidence="5">Flavin reductase family protein</fullName>
    </submittedName>
</protein>
<keyword evidence="6" id="KW-1185">Reference proteome</keyword>
<organism evidence="5 6">
    <name type="scientific">Alkaliphilus serpentinus</name>
    <dbReference type="NCBI Taxonomy" id="1482731"/>
    <lineage>
        <taxon>Bacteria</taxon>
        <taxon>Bacillati</taxon>
        <taxon>Bacillota</taxon>
        <taxon>Clostridia</taxon>
        <taxon>Peptostreptococcales</taxon>
        <taxon>Natronincolaceae</taxon>
        <taxon>Alkaliphilus</taxon>
    </lineage>
</organism>
<accession>A0A833HN61</accession>
<evidence type="ECO:0000313" key="5">
    <source>
        <dbReference type="EMBL" id="KAB3529224.1"/>
    </source>
</evidence>
<dbReference type="AlphaFoldDB" id="A0A833HN61"/>
<dbReference type="Proteomes" id="UP000465601">
    <property type="component" value="Unassembled WGS sequence"/>
</dbReference>
<proteinExistence type="inferred from homology"/>
<dbReference type="Gene3D" id="2.30.110.10">
    <property type="entry name" value="Electron Transport, Fmn-binding Protein, Chain A"/>
    <property type="match status" value="1"/>
</dbReference>
<feature type="domain" description="Flavin reductase like" evidence="4">
    <location>
        <begin position="12"/>
        <end position="151"/>
    </location>
</feature>